<organism evidence="3 4">
    <name type="scientific">Deinococcus petrolearius</name>
    <dbReference type="NCBI Taxonomy" id="1751295"/>
    <lineage>
        <taxon>Bacteria</taxon>
        <taxon>Thermotogati</taxon>
        <taxon>Deinococcota</taxon>
        <taxon>Deinococci</taxon>
        <taxon>Deinococcales</taxon>
        <taxon>Deinococcaceae</taxon>
        <taxon>Deinococcus</taxon>
    </lineage>
</organism>
<feature type="compositionally biased region" description="Low complexity" evidence="1">
    <location>
        <begin position="126"/>
        <end position="138"/>
    </location>
</feature>
<sequence length="243" mass="25067">MRNHKMLTALMALTFMTGTAFAAPNTAAAQPRTPGQTQAPSQTQQRPNQAAQVAYYKGSPLGGGQLLKTVTLTAQRGDALFQNAPQGATHAVVTTPFGRQVVNLKTAQTQQKDRGAPDQDSRTGKAAQASRAQAPAARGADDQRGGQQGERQTGHGDRGLGGLLRGATSVTFYAADPLKGGKATQTVRLGTDAQAQQAALTQAAKGARFAVVERGGEQVIVDLAQSAFPGGTGAAAPQGPQRR</sequence>
<evidence type="ECO:0000256" key="1">
    <source>
        <dbReference type="SAM" id="MobiDB-lite"/>
    </source>
</evidence>
<dbReference type="RefSeq" id="WP_380045251.1">
    <property type="nucleotide sequence ID" value="NZ_JBHSOH010000002.1"/>
</dbReference>
<feature type="region of interest" description="Disordered" evidence="1">
    <location>
        <begin position="106"/>
        <end position="162"/>
    </location>
</feature>
<dbReference type="EMBL" id="JBHSOH010000002">
    <property type="protein sequence ID" value="MFC5846812.1"/>
    <property type="molecule type" value="Genomic_DNA"/>
</dbReference>
<name>A0ABW1DFF7_9DEIO</name>
<feature type="signal peptide" evidence="2">
    <location>
        <begin position="1"/>
        <end position="22"/>
    </location>
</feature>
<feature type="compositionally biased region" description="Basic and acidic residues" evidence="1">
    <location>
        <begin position="111"/>
        <end position="123"/>
    </location>
</feature>
<feature type="compositionally biased region" description="Polar residues" evidence="1">
    <location>
        <begin position="35"/>
        <end position="49"/>
    </location>
</feature>
<evidence type="ECO:0000313" key="4">
    <source>
        <dbReference type="Proteomes" id="UP001595979"/>
    </source>
</evidence>
<reference evidence="4" key="1">
    <citation type="journal article" date="2019" name="Int. J. Syst. Evol. Microbiol.">
        <title>The Global Catalogue of Microorganisms (GCM) 10K type strain sequencing project: providing services to taxonomists for standard genome sequencing and annotation.</title>
        <authorList>
            <consortium name="The Broad Institute Genomics Platform"/>
            <consortium name="The Broad Institute Genome Sequencing Center for Infectious Disease"/>
            <person name="Wu L."/>
            <person name="Ma J."/>
        </authorList>
    </citation>
    <scope>NUCLEOTIDE SEQUENCE [LARGE SCALE GENOMIC DNA]</scope>
    <source>
        <strain evidence="4">CGMCC 1.15053</strain>
    </source>
</reference>
<keyword evidence="4" id="KW-1185">Reference proteome</keyword>
<feature type="region of interest" description="Disordered" evidence="1">
    <location>
        <begin position="26"/>
        <end position="49"/>
    </location>
</feature>
<dbReference type="Proteomes" id="UP001595979">
    <property type="component" value="Unassembled WGS sequence"/>
</dbReference>
<accession>A0ABW1DFF7</accession>
<feature type="chain" id="PRO_5046046345" evidence="2">
    <location>
        <begin position="23"/>
        <end position="243"/>
    </location>
</feature>
<evidence type="ECO:0000313" key="3">
    <source>
        <dbReference type="EMBL" id="MFC5846812.1"/>
    </source>
</evidence>
<keyword evidence="2" id="KW-0732">Signal</keyword>
<evidence type="ECO:0000256" key="2">
    <source>
        <dbReference type="SAM" id="SignalP"/>
    </source>
</evidence>
<proteinExistence type="predicted"/>
<comment type="caution">
    <text evidence="3">The sequence shown here is derived from an EMBL/GenBank/DDBJ whole genome shotgun (WGS) entry which is preliminary data.</text>
</comment>
<gene>
    <name evidence="3" type="ORF">ACFPQ6_00680</name>
</gene>
<protein>
    <submittedName>
        <fullName evidence="3">Uncharacterized protein</fullName>
    </submittedName>
</protein>